<accession>F6UGK6</accession>
<reference evidence="2" key="3">
    <citation type="submission" date="2025-08" db="UniProtKB">
        <authorList>
            <consortium name="Ensembl"/>
        </authorList>
    </citation>
    <scope>IDENTIFICATION</scope>
</reference>
<evidence type="ECO:0008006" key="4">
    <source>
        <dbReference type="Google" id="ProtNLM"/>
    </source>
</evidence>
<sequence>MANAIATYRRQPADNGVGERRDLTMHENSQESLNNSISSDTSDPQTRFSLSDSSSSSSSNEADPLHCLHCDFHCFVHAEMTQHRWEKHPLLMRRKQHLMTSSIINRRRQQSETLSGVTVDSEDSSDPEQRPTLTGHKKFTTLCQNRQKTRSLDDLSTIRNTEIETRAQETSNYAFHISNVDKKPEEQMLTVCHNERRCPEENINGWSPQGCSPDLHTLADTALSTPDASRSFTVAPAATGVSSKHTKSLSDQSQLCSIRGNFGPRDKLSQSVVATRSAIDHMHDLDLRNLNLHDQRYLMQPNLQQCVVGNQNTMLYNDLGCGFGISSPGNLFGGYIPSQHFLSSVMGFGFGYPYLHAYQPHWPHHATEPNSSAGGNSPASESVATTSNNNLSTLSDVATQILADSISSKSTLSNERAQQNTRPTSDIKPLGFSTTCQPRNVEKQLKNGISNPLPSIVITSTNISHGEMTTTDKSSLANKSSFPSVVFNHSQTASNLSRHPMAKSAMADDRLRSLEKALRDTDCCDPNERSSVLPIRGSDGKWNMVRTKRIGGAWLVQLPGNTKPSVFLPKNGEKESEVKHELLSKLSSVSPSLHDLVRKSNYSMPVATSGQVCKRLKPDDCMNHQKRARLENAFDKLPERNPPALSNDAIKSLLLQKTAIA</sequence>
<feature type="compositionally biased region" description="Polar residues" evidence="1">
    <location>
        <begin position="408"/>
        <end position="424"/>
    </location>
</feature>
<name>F6UGK6_CIOIN</name>
<feature type="region of interest" description="Disordered" evidence="1">
    <location>
        <begin position="101"/>
        <end position="135"/>
    </location>
</feature>
<evidence type="ECO:0000313" key="2">
    <source>
        <dbReference type="Ensembl" id="ENSCINP00000024064.2"/>
    </source>
</evidence>
<dbReference type="InParanoid" id="F6UGK6"/>
<feature type="compositionally biased region" description="Low complexity" evidence="1">
    <location>
        <begin position="49"/>
        <end position="59"/>
    </location>
</feature>
<dbReference type="Ensembl" id="ENSCINT00000024310.2">
    <property type="protein sequence ID" value="ENSCINP00000024064.2"/>
    <property type="gene ID" value="ENSCING00000013018.2"/>
</dbReference>
<dbReference type="AlphaFoldDB" id="F6UGK6"/>
<reference evidence="2" key="4">
    <citation type="submission" date="2025-09" db="UniProtKB">
        <authorList>
            <consortium name="Ensembl"/>
        </authorList>
    </citation>
    <scope>IDENTIFICATION</scope>
</reference>
<protein>
    <recommendedName>
        <fullName evidence="4">Zinc finger protein</fullName>
    </recommendedName>
</protein>
<evidence type="ECO:0000256" key="1">
    <source>
        <dbReference type="SAM" id="MobiDB-lite"/>
    </source>
</evidence>
<reference evidence="3" key="1">
    <citation type="journal article" date="2002" name="Science">
        <title>The draft genome of Ciona intestinalis: insights into chordate and vertebrate origins.</title>
        <authorList>
            <person name="Dehal P."/>
            <person name="Satou Y."/>
            <person name="Campbell R.K."/>
            <person name="Chapman J."/>
            <person name="Degnan B."/>
            <person name="De Tomaso A."/>
            <person name="Davidson B."/>
            <person name="Di Gregorio A."/>
            <person name="Gelpke M."/>
            <person name="Goodstein D.M."/>
            <person name="Harafuji N."/>
            <person name="Hastings K.E."/>
            <person name="Ho I."/>
            <person name="Hotta K."/>
            <person name="Huang W."/>
            <person name="Kawashima T."/>
            <person name="Lemaire P."/>
            <person name="Martinez D."/>
            <person name="Meinertzhagen I.A."/>
            <person name="Necula S."/>
            <person name="Nonaka M."/>
            <person name="Putnam N."/>
            <person name="Rash S."/>
            <person name="Saiga H."/>
            <person name="Satake M."/>
            <person name="Terry A."/>
            <person name="Yamada L."/>
            <person name="Wang H.G."/>
            <person name="Awazu S."/>
            <person name="Azumi K."/>
            <person name="Boore J."/>
            <person name="Branno M."/>
            <person name="Chin-Bow S."/>
            <person name="DeSantis R."/>
            <person name="Doyle S."/>
            <person name="Francino P."/>
            <person name="Keys D.N."/>
            <person name="Haga S."/>
            <person name="Hayashi H."/>
            <person name="Hino K."/>
            <person name="Imai K.S."/>
            <person name="Inaba K."/>
            <person name="Kano S."/>
            <person name="Kobayashi K."/>
            <person name="Kobayashi M."/>
            <person name="Lee B.I."/>
            <person name="Makabe K.W."/>
            <person name="Manohar C."/>
            <person name="Matassi G."/>
            <person name="Medina M."/>
            <person name="Mochizuki Y."/>
            <person name="Mount S."/>
            <person name="Morishita T."/>
            <person name="Miura S."/>
            <person name="Nakayama A."/>
            <person name="Nishizaka S."/>
            <person name="Nomoto H."/>
            <person name="Ohta F."/>
            <person name="Oishi K."/>
            <person name="Rigoutsos I."/>
            <person name="Sano M."/>
            <person name="Sasaki A."/>
            <person name="Sasakura Y."/>
            <person name="Shoguchi E."/>
            <person name="Shin-i T."/>
            <person name="Spagnuolo A."/>
            <person name="Stainier D."/>
            <person name="Suzuki M.M."/>
            <person name="Tassy O."/>
            <person name="Takatori N."/>
            <person name="Tokuoka M."/>
            <person name="Yagi K."/>
            <person name="Yoshizaki F."/>
            <person name="Wada S."/>
            <person name="Zhang C."/>
            <person name="Hyatt P.D."/>
            <person name="Larimer F."/>
            <person name="Detter C."/>
            <person name="Doggett N."/>
            <person name="Glavina T."/>
            <person name="Hawkins T."/>
            <person name="Richardson P."/>
            <person name="Lucas S."/>
            <person name="Kohara Y."/>
            <person name="Levine M."/>
            <person name="Satoh N."/>
            <person name="Rokhsar D.S."/>
        </authorList>
    </citation>
    <scope>NUCLEOTIDE SEQUENCE [LARGE SCALE GENOMIC DNA]</scope>
</reference>
<dbReference type="HOGENOM" id="CLU_415015_0_0_1"/>
<dbReference type="EMBL" id="EAAA01002949">
    <property type="status" value="NOT_ANNOTATED_CDS"/>
    <property type="molecule type" value="Genomic_DNA"/>
</dbReference>
<dbReference type="GeneTree" id="ENSGT00530000067159"/>
<feature type="compositionally biased region" description="Polar residues" evidence="1">
    <location>
        <begin position="368"/>
        <end position="387"/>
    </location>
</feature>
<reference evidence="2" key="2">
    <citation type="journal article" date="2008" name="Genome Biol.">
        <title>Improved genome assembly and evidence-based global gene model set for the chordate Ciona intestinalis: new insight into intron and operon populations.</title>
        <authorList>
            <person name="Satou Y."/>
            <person name="Mineta K."/>
            <person name="Ogasawara M."/>
            <person name="Sasakura Y."/>
            <person name="Shoguchi E."/>
            <person name="Ueno K."/>
            <person name="Yamada L."/>
            <person name="Matsumoto J."/>
            <person name="Wasserscheid J."/>
            <person name="Dewar K."/>
            <person name="Wiley G.B."/>
            <person name="Macmil S.L."/>
            <person name="Roe B.A."/>
            <person name="Zeller R.W."/>
            <person name="Hastings K.E."/>
            <person name="Lemaire P."/>
            <person name="Lindquist E."/>
            <person name="Endo T."/>
            <person name="Hotta K."/>
            <person name="Inaba K."/>
        </authorList>
    </citation>
    <scope>NUCLEOTIDE SEQUENCE [LARGE SCALE GENOMIC DNA]</scope>
    <source>
        <strain evidence="2">wild type</strain>
    </source>
</reference>
<feature type="compositionally biased region" description="Polar residues" evidence="1">
    <location>
        <begin position="30"/>
        <end position="48"/>
    </location>
</feature>
<evidence type="ECO:0000313" key="3">
    <source>
        <dbReference type="Proteomes" id="UP000008144"/>
    </source>
</evidence>
<dbReference type="Proteomes" id="UP000008144">
    <property type="component" value="Chromosome 9"/>
</dbReference>
<feature type="region of interest" description="Disordered" evidence="1">
    <location>
        <begin position="28"/>
        <end position="62"/>
    </location>
</feature>
<proteinExistence type="predicted"/>
<feature type="region of interest" description="Disordered" evidence="1">
    <location>
        <begin position="366"/>
        <end position="387"/>
    </location>
</feature>
<organism evidence="2 3">
    <name type="scientific">Ciona intestinalis</name>
    <name type="common">Transparent sea squirt</name>
    <name type="synonym">Ascidia intestinalis</name>
    <dbReference type="NCBI Taxonomy" id="7719"/>
    <lineage>
        <taxon>Eukaryota</taxon>
        <taxon>Metazoa</taxon>
        <taxon>Chordata</taxon>
        <taxon>Tunicata</taxon>
        <taxon>Ascidiacea</taxon>
        <taxon>Phlebobranchia</taxon>
        <taxon>Cionidae</taxon>
        <taxon>Ciona</taxon>
    </lineage>
</organism>
<feature type="region of interest" description="Disordered" evidence="1">
    <location>
        <begin position="408"/>
        <end position="432"/>
    </location>
</feature>
<keyword evidence="3" id="KW-1185">Reference proteome</keyword>